<dbReference type="AlphaFoldDB" id="M1P5S9"/>
<dbReference type="Pfam" id="PF12801">
    <property type="entry name" value="Fer4_5"/>
    <property type="match status" value="2"/>
</dbReference>
<keyword evidence="6 7" id="KW-0472">Membrane</keyword>
<feature type="transmembrane region" description="Helical" evidence="7">
    <location>
        <begin position="130"/>
        <end position="158"/>
    </location>
</feature>
<comment type="subcellular location">
    <subcellularLocation>
        <location evidence="1">Cell membrane</location>
    </subcellularLocation>
</comment>
<keyword evidence="2" id="KW-1003">Cell membrane</keyword>
<dbReference type="SUPFAM" id="SSF54862">
    <property type="entry name" value="4Fe-4S ferredoxins"/>
    <property type="match status" value="1"/>
</dbReference>
<protein>
    <recommendedName>
        <fullName evidence="8">4Fe-4S ferredoxin-type domain-containing protein</fullName>
    </recommendedName>
</protein>
<dbReference type="RefSeq" id="WP_015404536.1">
    <property type="nucleotide sequence ID" value="NC_020304.1"/>
</dbReference>
<dbReference type="HOGENOM" id="CLU_033147_0_0_7"/>
<feature type="domain" description="4Fe-4S ferredoxin-type" evidence="8">
    <location>
        <begin position="231"/>
        <end position="259"/>
    </location>
</feature>
<evidence type="ECO:0000313" key="10">
    <source>
        <dbReference type="Proteomes" id="UP000011721"/>
    </source>
</evidence>
<proteinExistence type="predicted"/>
<dbReference type="PROSITE" id="PS51379">
    <property type="entry name" value="4FE4S_FER_2"/>
    <property type="match status" value="2"/>
</dbReference>
<dbReference type="PROSITE" id="PS00198">
    <property type="entry name" value="4FE4S_FER_1"/>
    <property type="match status" value="1"/>
</dbReference>
<dbReference type="PATRIC" id="fig|1167006.5.peg.2504"/>
<dbReference type="KEGG" id="dsf:UWK_02308"/>
<feature type="transmembrane region" description="Helical" evidence="7">
    <location>
        <begin position="214"/>
        <end position="233"/>
    </location>
</feature>
<dbReference type="InterPro" id="IPR052378">
    <property type="entry name" value="NosR_regulator"/>
</dbReference>
<evidence type="ECO:0000256" key="7">
    <source>
        <dbReference type="SAM" id="Phobius"/>
    </source>
</evidence>
<feature type="domain" description="4Fe-4S ferredoxin-type" evidence="8">
    <location>
        <begin position="261"/>
        <end position="288"/>
    </location>
</feature>
<dbReference type="STRING" id="1167006.UWK_02308"/>
<dbReference type="OrthoDB" id="9784262at2"/>
<dbReference type="GO" id="GO:0046872">
    <property type="term" value="F:metal ion binding"/>
    <property type="evidence" value="ECO:0007669"/>
    <property type="project" value="UniProtKB-KW"/>
</dbReference>
<evidence type="ECO:0000259" key="8">
    <source>
        <dbReference type="PROSITE" id="PS51379"/>
    </source>
</evidence>
<evidence type="ECO:0000256" key="2">
    <source>
        <dbReference type="ARBA" id="ARBA00022475"/>
    </source>
</evidence>
<gene>
    <name evidence="9" type="ordered locus">UWK_02308</name>
</gene>
<evidence type="ECO:0000256" key="6">
    <source>
        <dbReference type="ARBA" id="ARBA00023136"/>
    </source>
</evidence>
<dbReference type="PANTHER" id="PTHR30224:SF4">
    <property type="entry name" value="ELECTRON TRANSPORT PROTEIN YCCM-RELATED"/>
    <property type="match status" value="1"/>
</dbReference>
<keyword evidence="10" id="KW-1185">Reference proteome</keyword>
<dbReference type="Gene3D" id="3.30.70.20">
    <property type="match status" value="1"/>
</dbReference>
<feature type="transmembrane region" description="Helical" evidence="7">
    <location>
        <begin position="295"/>
        <end position="315"/>
    </location>
</feature>
<dbReference type="GO" id="GO:0005886">
    <property type="term" value="C:plasma membrane"/>
    <property type="evidence" value="ECO:0007669"/>
    <property type="project" value="UniProtKB-SubCell"/>
</dbReference>
<evidence type="ECO:0000256" key="4">
    <source>
        <dbReference type="ARBA" id="ARBA00023004"/>
    </source>
</evidence>
<organism evidence="9 10">
    <name type="scientific">Desulfocapsa sulfexigens (strain DSM 10523 / SB164P1)</name>
    <dbReference type="NCBI Taxonomy" id="1167006"/>
    <lineage>
        <taxon>Bacteria</taxon>
        <taxon>Pseudomonadati</taxon>
        <taxon>Thermodesulfobacteriota</taxon>
        <taxon>Desulfobulbia</taxon>
        <taxon>Desulfobulbales</taxon>
        <taxon>Desulfocapsaceae</taxon>
        <taxon>Desulfocapsa</taxon>
    </lineage>
</organism>
<keyword evidence="7" id="KW-0812">Transmembrane</keyword>
<keyword evidence="4" id="KW-0408">Iron</keyword>
<evidence type="ECO:0000256" key="3">
    <source>
        <dbReference type="ARBA" id="ARBA00022723"/>
    </source>
</evidence>
<keyword evidence="7" id="KW-1133">Transmembrane helix</keyword>
<dbReference type="PANTHER" id="PTHR30224">
    <property type="entry name" value="ELECTRON TRANSPORT PROTEIN"/>
    <property type="match status" value="1"/>
</dbReference>
<keyword evidence="5" id="KW-0411">Iron-sulfur</keyword>
<feature type="transmembrane region" description="Helical" evidence="7">
    <location>
        <begin position="185"/>
        <end position="207"/>
    </location>
</feature>
<evidence type="ECO:0000256" key="5">
    <source>
        <dbReference type="ARBA" id="ARBA00023014"/>
    </source>
</evidence>
<dbReference type="InterPro" id="IPR017896">
    <property type="entry name" value="4Fe4S_Fe-S-bd"/>
</dbReference>
<dbReference type="EMBL" id="CP003985">
    <property type="protein sequence ID" value="AGF78848.1"/>
    <property type="molecule type" value="Genomic_DNA"/>
</dbReference>
<reference evidence="10" key="1">
    <citation type="journal article" date="2013" name="Stand. Genomic Sci.">
        <title>Complete genome sequence of Desulfocapsa sulfexigens, a marine deltaproteobacterium specialized in disproportionating inorganic sulfur compounds.</title>
        <authorList>
            <person name="Finster K.W."/>
            <person name="Kjeldsen K.U."/>
            <person name="Kube M."/>
            <person name="Reinhardt R."/>
            <person name="Mussmann M."/>
            <person name="Amann R."/>
            <person name="Schreiber L."/>
        </authorList>
    </citation>
    <scope>NUCLEOTIDE SEQUENCE [LARGE SCALE GENOMIC DNA]</scope>
    <source>
        <strain evidence="10">DSM 10523 / SB164P1</strain>
    </source>
</reference>
<feature type="transmembrane region" description="Helical" evidence="7">
    <location>
        <begin position="20"/>
        <end position="40"/>
    </location>
</feature>
<dbReference type="Pfam" id="PF13237">
    <property type="entry name" value="Fer4_10"/>
    <property type="match status" value="1"/>
</dbReference>
<sequence length="341" mass="38604">MIKNREMRAKKFFHSRLSLLRLSCQSLFALFCLFIGWQFYSFYLWALDPITHQYVARPPSVEAFLPLGALVSLKRLFLGAGFDTIHPAGLTIFIAALLISLFLRKGFCGWICPVGFFSNMVERFSKKTGILLSLPAWIDIPLLSLKYLLLGFFSYLILWNMGLEDLTDFHRSSYNLISDAKMLHFFLHPSTLAGSIMLGILLISFVLRNFWCRYLCPYGGLLGILALISPFQVKRAPETCIDCKKCEDACPSSIRITRKTTVRNAECIGCLECVQVCPAQKCLTLAVPGTKDTNLLLLPGLLLGLFFTCYIIALISGHWHSHVPNEVFQHYYQLIDTIGHP</sequence>
<evidence type="ECO:0000256" key="1">
    <source>
        <dbReference type="ARBA" id="ARBA00004236"/>
    </source>
</evidence>
<dbReference type="InterPro" id="IPR017900">
    <property type="entry name" value="4Fe4S_Fe_S_CS"/>
</dbReference>
<name>M1P5S9_DESSD</name>
<dbReference type="eggNOG" id="COG0348">
    <property type="taxonomic scope" value="Bacteria"/>
</dbReference>
<dbReference type="GO" id="GO:0051536">
    <property type="term" value="F:iron-sulfur cluster binding"/>
    <property type="evidence" value="ECO:0007669"/>
    <property type="project" value="UniProtKB-KW"/>
</dbReference>
<accession>M1P5S9</accession>
<dbReference type="Proteomes" id="UP000011721">
    <property type="component" value="Chromosome"/>
</dbReference>
<evidence type="ECO:0000313" key="9">
    <source>
        <dbReference type="EMBL" id="AGF78848.1"/>
    </source>
</evidence>
<feature type="transmembrane region" description="Helical" evidence="7">
    <location>
        <begin position="85"/>
        <end position="103"/>
    </location>
</feature>
<keyword evidence="3" id="KW-0479">Metal-binding</keyword>